<dbReference type="Proteomes" id="UP000280444">
    <property type="component" value="Unassembled WGS sequence"/>
</dbReference>
<dbReference type="SUPFAM" id="SSF54001">
    <property type="entry name" value="Cysteine proteinases"/>
    <property type="match status" value="1"/>
</dbReference>
<dbReference type="EMBL" id="RQZF01000004">
    <property type="protein sequence ID" value="RRC95361.1"/>
    <property type="molecule type" value="Genomic_DNA"/>
</dbReference>
<feature type="transmembrane region" description="Helical" evidence="2">
    <location>
        <begin position="251"/>
        <end position="274"/>
    </location>
</feature>
<sequence>MSDSTTTATKSWAEQAREEHERERTATIKAQARARKQHLARTLPDILVISILLIAAALTHGPVFGGFGGYVAALGGVALGLAVAALTYRLRLGVLLSIVTLFLAYILFGGLIAVPQTTLYGVLPTLRTLQMLVVGTLATWKDLLTVQPPAGVFVGPAIMPYLSALLTAFLALTITLRSRRPLWALLPVAILLVTGILWGSQNAPTAPVLGIGIAVVALVWASVKVAQNRASEARGTVEFSGASRTGSVSRWVTSGIMVTAAVIAALAGNMLLLAGQHRTVLRDYVEPPLDLREYHSPASTFRHWNTTEKDTALFSVDGLAQGARVRLATLDHYDGTIFQIVGNDAGSGFRHVGTTFTDAPLPEGSSTETLSVSIGEYSGYWLPGVAATRALTFTSERASELAENLYYADLYGTGLSTAKLAGGDTYSLVNVTERAWSDAELDGKAVAKVVTPQDLNVPQALSEVAATLTANVEPGIEQVRAIENALHTKGFYSDGSDGLSLPGHRADRLDKFITADQMIGDDDQYAPAMALMLRSLGIPSRVVMGFYQDNAAGGAVTFTGKDTHLWVEVPFEGVGWVPFDPTPPKDQTPQTETPKPKPNPKPQVLQPPEPPEEPAEVPPDVVEEPEDDEEGTGAWLAWVVFIAKIAGVSFLVLSPLLLLVTLKALRRKRRRTKGREDSRAAGAWDEVIDEATDLGVTVTTGATRQEQARRIDAHLDGKDLTGSVGFHRYNAERTPLAQLALTLDSAVFGEGMPDEDVCQHAWVSGKQAIRSIKSRVPWYRRVRALVSTRSLRARRIPMRVRIEKLIQKLEARNKEAARSAPHKSRKMKRSRRRKNNG</sequence>
<dbReference type="PANTHER" id="PTHR42736">
    <property type="entry name" value="PROTEIN-GLUTAMINE GAMMA-GLUTAMYLTRANSFERASE"/>
    <property type="match status" value="1"/>
</dbReference>
<dbReference type="Gene3D" id="3.10.620.30">
    <property type="match status" value="1"/>
</dbReference>
<feature type="transmembrane region" description="Helical" evidence="2">
    <location>
        <begin position="182"/>
        <end position="200"/>
    </location>
</feature>
<feature type="transmembrane region" description="Helical" evidence="2">
    <location>
        <begin position="150"/>
        <end position="175"/>
    </location>
</feature>
<dbReference type="Pfam" id="PF11992">
    <property type="entry name" value="TgpA_N"/>
    <property type="match status" value="1"/>
</dbReference>
<feature type="region of interest" description="Disordered" evidence="1">
    <location>
        <begin position="577"/>
        <end position="629"/>
    </location>
</feature>
<dbReference type="InterPro" id="IPR038765">
    <property type="entry name" value="Papain-like_cys_pep_sf"/>
</dbReference>
<feature type="compositionally biased region" description="Basic residues" evidence="1">
    <location>
        <begin position="820"/>
        <end position="837"/>
    </location>
</feature>
<keyword evidence="2" id="KW-1133">Transmembrane helix</keyword>
<dbReference type="OrthoDB" id="3651060at2"/>
<evidence type="ECO:0000313" key="4">
    <source>
        <dbReference type="EMBL" id="RRC95361.1"/>
    </source>
</evidence>
<dbReference type="InterPro" id="IPR002931">
    <property type="entry name" value="Transglutaminase-like"/>
</dbReference>
<evidence type="ECO:0000256" key="1">
    <source>
        <dbReference type="SAM" id="MobiDB-lite"/>
    </source>
</evidence>
<reference evidence="4 5" key="1">
    <citation type="submission" date="2018-11" db="EMBL/GenBank/DDBJ databases">
        <title>Genomes From Bacteria Associated with the Canine Oral Cavity: a Test Case for Automated Genome-Based Taxonomic Assignment.</title>
        <authorList>
            <person name="Coil D.A."/>
            <person name="Jospin G."/>
            <person name="Darling A.E."/>
            <person name="Wallis C."/>
            <person name="Davis I.J."/>
            <person name="Harris S."/>
            <person name="Eisen J.A."/>
            <person name="Holcombe L.J."/>
            <person name="O'Flynn C."/>
        </authorList>
    </citation>
    <scope>NUCLEOTIDE SEQUENCE [LARGE SCALE GENOMIC DNA]</scope>
    <source>
        <strain evidence="4 5">OH770</strain>
    </source>
</reference>
<dbReference type="SMART" id="SM00460">
    <property type="entry name" value="TGc"/>
    <property type="match status" value="1"/>
</dbReference>
<name>A0A3P1SDH8_9ACTO</name>
<dbReference type="InterPro" id="IPR052901">
    <property type="entry name" value="Bact_TGase-like"/>
</dbReference>
<protein>
    <recommendedName>
        <fullName evidence="3">Transglutaminase-like domain-containing protein</fullName>
    </recommendedName>
</protein>
<feature type="region of interest" description="Disordered" evidence="1">
    <location>
        <begin position="812"/>
        <end position="837"/>
    </location>
</feature>
<dbReference type="InterPro" id="IPR021878">
    <property type="entry name" value="TgpA_N"/>
</dbReference>
<proteinExistence type="predicted"/>
<feature type="transmembrane region" description="Helical" evidence="2">
    <location>
        <begin position="67"/>
        <end position="87"/>
    </location>
</feature>
<organism evidence="4 5">
    <name type="scientific">Schaalia canis</name>
    <dbReference type="NCBI Taxonomy" id="100469"/>
    <lineage>
        <taxon>Bacteria</taxon>
        <taxon>Bacillati</taxon>
        <taxon>Actinomycetota</taxon>
        <taxon>Actinomycetes</taxon>
        <taxon>Actinomycetales</taxon>
        <taxon>Actinomycetaceae</taxon>
        <taxon>Schaalia</taxon>
    </lineage>
</organism>
<dbReference type="PANTHER" id="PTHR42736:SF1">
    <property type="entry name" value="PROTEIN-GLUTAMINE GAMMA-GLUTAMYLTRANSFERASE"/>
    <property type="match status" value="1"/>
</dbReference>
<feature type="compositionally biased region" description="Pro residues" evidence="1">
    <location>
        <begin position="596"/>
        <end position="609"/>
    </location>
</feature>
<feature type="transmembrane region" description="Helical" evidence="2">
    <location>
        <begin position="635"/>
        <end position="665"/>
    </location>
</feature>
<keyword evidence="5" id="KW-1185">Reference proteome</keyword>
<feature type="domain" description="Transglutaminase-like" evidence="3">
    <location>
        <begin position="514"/>
        <end position="583"/>
    </location>
</feature>
<keyword evidence="2" id="KW-0472">Membrane</keyword>
<feature type="region of interest" description="Disordered" evidence="1">
    <location>
        <begin position="1"/>
        <end position="24"/>
    </location>
</feature>
<evidence type="ECO:0000259" key="3">
    <source>
        <dbReference type="SMART" id="SM00460"/>
    </source>
</evidence>
<feature type="transmembrane region" description="Helical" evidence="2">
    <location>
        <begin position="94"/>
        <end position="114"/>
    </location>
</feature>
<dbReference type="AlphaFoldDB" id="A0A3P1SDH8"/>
<feature type="transmembrane region" description="Helical" evidence="2">
    <location>
        <begin position="43"/>
        <end position="61"/>
    </location>
</feature>
<dbReference type="RefSeq" id="WP_124869900.1">
    <property type="nucleotide sequence ID" value="NZ_RQZF01000004.1"/>
</dbReference>
<gene>
    <name evidence="4" type="ORF">EII11_05640</name>
</gene>
<feature type="compositionally biased region" description="Polar residues" evidence="1">
    <location>
        <begin position="1"/>
        <end position="12"/>
    </location>
</feature>
<accession>A0A3P1SDH8</accession>
<evidence type="ECO:0000256" key="2">
    <source>
        <dbReference type="SAM" id="Phobius"/>
    </source>
</evidence>
<feature type="compositionally biased region" description="Acidic residues" evidence="1">
    <location>
        <begin position="610"/>
        <end position="629"/>
    </location>
</feature>
<feature type="transmembrane region" description="Helical" evidence="2">
    <location>
        <begin position="206"/>
        <end position="226"/>
    </location>
</feature>
<dbReference type="Pfam" id="PF01841">
    <property type="entry name" value="Transglut_core"/>
    <property type="match status" value="1"/>
</dbReference>
<feature type="compositionally biased region" description="Basic and acidic residues" evidence="1">
    <location>
        <begin position="15"/>
        <end position="24"/>
    </location>
</feature>
<keyword evidence="2" id="KW-0812">Transmembrane</keyword>
<evidence type="ECO:0000313" key="5">
    <source>
        <dbReference type="Proteomes" id="UP000280444"/>
    </source>
</evidence>
<comment type="caution">
    <text evidence="4">The sequence shown here is derived from an EMBL/GenBank/DDBJ whole genome shotgun (WGS) entry which is preliminary data.</text>
</comment>